<dbReference type="SUPFAM" id="SSF56059">
    <property type="entry name" value="Glutathione synthetase ATP-binding domain-like"/>
    <property type="match status" value="1"/>
</dbReference>
<accession>J9GMH2</accession>
<name>J9GMH2_9ZZZZ</name>
<reference evidence="1" key="1">
    <citation type="journal article" date="2012" name="PLoS ONE">
        <title>Gene sets for utilization of primary and secondary nutrition supplies in the distal gut of endangered iberian lynx.</title>
        <authorList>
            <person name="Alcaide M."/>
            <person name="Messina E."/>
            <person name="Richter M."/>
            <person name="Bargiela R."/>
            <person name="Peplies J."/>
            <person name="Huws S.A."/>
            <person name="Newbold C.J."/>
            <person name="Golyshin P.N."/>
            <person name="Simon M.A."/>
            <person name="Lopez G."/>
            <person name="Yakimov M.M."/>
            <person name="Ferrer M."/>
        </authorList>
    </citation>
    <scope>NUCLEOTIDE SEQUENCE</scope>
</reference>
<dbReference type="EMBL" id="AMCI01000441">
    <property type="protein sequence ID" value="EJX09187.1"/>
    <property type="molecule type" value="Genomic_DNA"/>
</dbReference>
<dbReference type="PANTHER" id="PTHR42793">
    <property type="entry name" value="COA BINDING DOMAIN CONTAINING PROTEIN"/>
    <property type="match status" value="1"/>
</dbReference>
<comment type="caution">
    <text evidence="1">The sequence shown here is derived from an EMBL/GenBank/DDBJ whole genome shotgun (WGS) entry which is preliminary data.</text>
</comment>
<dbReference type="Pfam" id="PF13549">
    <property type="entry name" value="ATP-grasp_5"/>
    <property type="match status" value="1"/>
</dbReference>
<evidence type="ECO:0000313" key="1">
    <source>
        <dbReference type="EMBL" id="EJX09187.1"/>
    </source>
</evidence>
<dbReference type="AlphaFoldDB" id="J9GMH2"/>
<gene>
    <name evidence="1" type="ORF">EVA_02667</name>
</gene>
<proteinExistence type="predicted"/>
<sequence>MMQIPGATAIMVQPMLKGIELFIGAKYEPNFGHVVLCGLGGIFVEVLKDVASGLAPLSHGEAASMIRSLRAYPIIQGTRGQKGVDEAKFADIIVRLSALLRHAIEIKEMDINPLLATDKAVVAVDVRIRIEK</sequence>
<dbReference type="PANTHER" id="PTHR42793:SF1">
    <property type="entry name" value="PEPTIDYL-LYSINE N-ACETYLTRANSFERASE PATZ"/>
    <property type="match status" value="1"/>
</dbReference>
<organism evidence="1">
    <name type="scientific">gut metagenome</name>
    <dbReference type="NCBI Taxonomy" id="749906"/>
    <lineage>
        <taxon>unclassified sequences</taxon>
        <taxon>metagenomes</taxon>
        <taxon>organismal metagenomes</taxon>
    </lineage>
</organism>
<protein>
    <submittedName>
        <fullName evidence="1">Acetyl-coa synthetase (ADP-forming), beta subunit</fullName>
    </submittedName>
</protein>
<dbReference type="Gene3D" id="3.30.470.20">
    <property type="entry name" value="ATP-grasp fold, B domain"/>
    <property type="match status" value="1"/>
</dbReference>